<dbReference type="PANTHER" id="PTHR43675:SF1">
    <property type="entry name" value="RIKEN CDNA 2700097O09 GENE"/>
    <property type="match status" value="1"/>
</dbReference>
<sequence>MELAAARDAVLAAVRGTRAADLPRLLHWMRHSHDFDDLVVSNNDVVLKNIAEDLRNRLPIEAMLTSEHQAVQKGKTWILEILGKIRQHPLPMIHVDAFLYDDDVVDSLCEEGKMSRSYCTECGSYKTASLVTQLDNNIRPMEDFVQTGAVHRPELLPIINGRRLLLISASQLYGVEINSDFCQLQEMMIIKYEFIDRIKVVHADIRTQASLLQEADVVVMNNVFEYFLDRREQAGFLLSLVSFQPYSLSLLPVPGLAHGVAGDVQELCLSLAAACMFALLLEDRNSERDW</sequence>
<dbReference type="SUPFAM" id="SSF53335">
    <property type="entry name" value="S-adenosyl-L-methionine-dependent methyltransferases"/>
    <property type="match status" value="1"/>
</dbReference>
<dbReference type="InterPro" id="IPR029063">
    <property type="entry name" value="SAM-dependent_MTases_sf"/>
</dbReference>
<dbReference type="Proteomes" id="UP001145742">
    <property type="component" value="Unassembled WGS sequence"/>
</dbReference>
<comment type="caution">
    <text evidence="1">The sequence shown here is derived from an EMBL/GenBank/DDBJ whole genome shotgun (WGS) entry which is preliminary data.</text>
</comment>
<accession>A0ABQ9D9G8</accession>
<keyword evidence="2" id="KW-1185">Reference proteome</keyword>
<dbReference type="PANTHER" id="PTHR43675">
    <property type="entry name" value="ARSENITE METHYLTRANSFERASE"/>
    <property type="match status" value="1"/>
</dbReference>
<organism evidence="1 2">
    <name type="scientific">Willisornis vidua</name>
    <name type="common">Xingu scale-backed antbird</name>
    <dbReference type="NCBI Taxonomy" id="1566151"/>
    <lineage>
        <taxon>Eukaryota</taxon>
        <taxon>Metazoa</taxon>
        <taxon>Chordata</taxon>
        <taxon>Craniata</taxon>
        <taxon>Vertebrata</taxon>
        <taxon>Euteleostomi</taxon>
        <taxon>Archelosauria</taxon>
        <taxon>Archosauria</taxon>
        <taxon>Dinosauria</taxon>
        <taxon>Saurischia</taxon>
        <taxon>Theropoda</taxon>
        <taxon>Coelurosauria</taxon>
        <taxon>Aves</taxon>
        <taxon>Neognathae</taxon>
        <taxon>Neoaves</taxon>
        <taxon>Telluraves</taxon>
        <taxon>Australaves</taxon>
        <taxon>Passeriformes</taxon>
        <taxon>Thamnophilidae</taxon>
        <taxon>Willisornis</taxon>
    </lineage>
</organism>
<proteinExistence type="predicted"/>
<name>A0ABQ9D9G8_9PASS</name>
<protein>
    <submittedName>
        <fullName evidence="1">Uncharacterized protein</fullName>
    </submittedName>
</protein>
<dbReference type="CDD" id="cd02440">
    <property type="entry name" value="AdoMet_MTases"/>
    <property type="match status" value="1"/>
</dbReference>
<evidence type="ECO:0000313" key="2">
    <source>
        <dbReference type="Proteomes" id="UP001145742"/>
    </source>
</evidence>
<dbReference type="EMBL" id="WHWB01033778">
    <property type="protein sequence ID" value="KAJ7417205.1"/>
    <property type="molecule type" value="Genomic_DNA"/>
</dbReference>
<dbReference type="InterPro" id="IPR026669">
    <property type="entry name" value="Arsenite_MeTrfase-like"/>
</dbReference>
<reference evidence="1" key="1">
    <citation type="submission" date="2019-10" db="EMBL/GenBank/DDBJ databases">
        <authorList>
            <person name="Soares A.E.R."/>
            <person name="Aleixo A."/>
            <person name="Schneider P."/>
            <person name="Miyaki C.Y."/>
            <person name="Schneider M.P."/>
            <person name="Mello C."/>
            <person name="Vasconcelos A.T.R."/>
        </authorList>
    </citation>
    <scope>NUCLEOTIDE SEQUENCE</scope>
    <source>
        <tissue evidence="1">Muscle</tissue>
    </source>
</reference>
<gene>
    <name evidence="1" type="ORF">WISP_65980</name>
</gene>
<evidence type="ECO:0000313" key="1">
    <source>
        <dbReference type="EMBL" id="KAJ7417205.1"/>
    </source>
</evidence>